<dbReference type="AlphaFoldDB" id="A0A150WNE4"/>
<feature type="compositionally biased region" description="Low complexity" evidence="1">
    <location>
        <begin position="300"/>
        <end position="316"/>
    </location>
</feature>
<proteinExistence type="predicted"/>
<name>A0A150WNE4_BDEBC</name>
<accession>A0A150WNE4</accession>
<organism evidence="3 4">
    <name type="scientific">Bdellovibrio bacteriovorus</name>
    <dbReference type="NCBI Taxonomy" id="959"/>
    <lineage>
        <taxon>Bacteria</taxon>
        <taxon>Pseudomonadati</taxon>
        <taxon>Bdellovibrionota</taxon>
        <taxon>Bdellovibrionia</taxon>
        <taxon>Bdellovibrionales</taxon>
        <taxon>Pseudobdellovibrionaceae</taxon>
        <taxon>Bdellovibrio</taxon>
    </lineage>
</organism>
<evidence type="ECO:0000256" key="1">
    <source>
        <dbReference type="SAM" id="MobiDB-lite"/>
    </source>
</evidence>
<feature type="region of interest" description="Disordered" evidence="1">
    <location>
        <begin position="295"/>
        <end position="316"/>
    </location>
</feature>
<gene>
    <name evidence="3" type="ORF">AZI86_02080</name>
</gene>
<evidence type="ECO:0000313" key="4">
    <source>
        <dbReference type="Proteomes" id="UP000075320"/>
    </source>
</evidence>
<evidence type="ECO:0000259" key="2">
    <source>
        <dbReference type="Pfam" id="PF00656"/>
    </source>
</evidence>
<reference evidence="3 4" key="1">
    <citation type="submission" date="2016-03" db="EMBL/GenBank/DDBJ databases">
        <authorList>
            <person name="Ploux O."/>
        </authorList>
    </citation>
    <scope>NUCLEOTIDE SEQUENCE [LARGE SCALE GENOMIC DNA]</scope>
    <source>
        <strain evidence="3 4">R0</strain>
    </source>
</reference>
<keyword evidence="4" id="KW-1185">Reference proteome</keyword>
<dbReference type="GO" id="GO:0004197">
    <property type="term" value="F:cysteine-type endopeptidase activity"/>
    <property type="evidence" value="ECO:0007669"/>
    <property type="project" value="InterPro"/>
</dbReference>
<feature type="compositionally biased region" description="Polar residues" evidence="1">
    <location>
        <begin position="211"/>
        <end position="224"/>
    </location>
</feature>
<dbReference type="InterPro" id="IPR018247">
    <property type="entry name" value="EF_Hand_1_Ca_BS"/>
</dbReference>
<protein>
    <recommendedName>
        <fullName evidence="2">Peptidase C14 caspase domain-containing protein</fullName>
    </recommendedName>
</protein>
<dbReference type="RefSeq" id="WP_061833427.1">
    <property type="nucleotide sequence ID" value="NZ_LUKE01000001.1"/>
</dbReference>
<dbReference type="Proteomes" id="UP000075320">
    <property type="component" value="Unassembled WGS sequence"/>
</dbReference>
<feature type="region of interest" description="Disordered" evidence="1">
    <location>
        <begin position="210"/>
        <end position="230"/>
    </location>
</feature>
<dbReference type="Pfam" id="PF00656">
    <property type="entry name" value="Peptidase_C14"/>
    <property type="match status" value="1"/>
</dbReference>
<dbReference type="PROSITE" id="PS00018">
    <property type="entry name" value="EF_HAND_1"/>
    <property type="match status" value="1"/>
</dbReference>
<dbReference type="InterPro" id="IPR011600">
    <property type="entry name" value="Pept_C14_caspase"/>
</dbReference>
<sequence length="316" mass="33889">MKLKSIGTFIGCVCLSAFIPFFAMGDSDKICLIMTFKQDLQGTDADLKNYRDIAANNNCKPVELNEKFFIDNHPKEKALKKLQAMLGSNYTDVLFMYSGHGHCLSNDRYAGTEAALPAEALRKPGTRGLTPVSKSGVEGRMFGMEFGNSDQCITKCPKHNFADCRLACRKINSITDTDLEAIFAGKNVSSIIDACGSGCQETKQFGPRTYNALTSTNDGSTSADSPEGGGLNLKIKEVASSSQACLADTDKDGMISVSEMTSYISKSPGENLDKKAYFTSKGQGPHPVQLIKVSSDVSCGKNSNSKANQSSKGGVQ</sequence>
<evidence type="ECO:0000313" key="3">
    <source>
        <dbReference type="EMBL" id="KYG65884.1"/>
    </source>
</evidence>
<comment type="caution">
    <text evidence="3">The sequence shown here is derived from an EMBL/GenBank/DDBJ whole genome shotgun (WGS) entry which is preliminary data.</text>
</comment>
<feature type="domain" description="Peptidase C14 caspase" evidence="2">
    <location>
        <begin position="29"/>
        <end position="230"/>
    </location>
</feature>
<dbReference type="EMBL" id="LUKE01000001">
    <property type="protein sequence ID" value="KYG65884.1"/>
    <property type="molecule type" value="Genomic_DNA"/>
</dbReference>
<dbReference type="GO" id="GO:0006508">
    <property type="term" value="P:proteolysis"/>
    <property type="evidence" value="ECO:0007669"/>
    <property type="project" value="InterPro"/>
</dbReference>